<evidence type="ECO:0000313" key="8">
    <source>
        <dbReference type="EMBL" id="PIK51245.1"/>
    </source>
</evidence>
<dbReference type="GO" id="GO:0055129">
    <property type="term" value="P:L-proline biosynthetic process"/>
    <property type="evidence" value="ECO:0007669"/>
    <property type="project" value="UniProtKB-UniPathway"/>
</dbReference>
<feature type="domain" description="Pyrroline-5-carboxylate reductase dimerisation" evidence="7">
    <location>
        <begin position="159"/>
        <end position="196"/>
    </location>
</feature>
<evidence type="ECO:0000256" key="1">
    <source>
        <dbReference type="ARBA" id="ARBA00005205"/>
    </source>
</evidence>
<keyword evidence="4" id="KW-0028">Amino-acid biosynthesis</keyword>
<evidence type="ECO:0000256" key="3">
    <source>
        <dbReference type="ARBA" id="ARBA00012855"/>
    </source>
</evidence>
<gene>
    <name evidence="8" type="ORF">BSL78_11848</name>
</gene>
<sequence length="304" mass="32255">MSLGFLGAGKVAQTIAKGLITAGAISAESVAASAPSDRCLKEIRELGIGFTHSNKELLQMSEIVFLAVKPPLIGKLLKDVSAHIEDRHLVISLAAGISIDFIESRVSAGTRVIRAMPNTPSVIGEGATVFSVGSNVRNGDSEIARNLFSRLGICLQGDESIVDAVMAVSGSGPAYAYVAIDALADGGVKMGLPETLQSNCSSNSIGSLVDKQFANSFILFWKIITGRFYSIKFVSHSGSAKMVLHGKKHPSELKDDVCSPGGTTIDAIHELEKGGFRKCLIEAVEAACLKARKLNEQNYYNNKK</sequence>
<evidence type="ECO:0000313" key="9">
    <source>
        <dbReference type="Proteomes" id="UP000230750"/>
    </source>
</evidence>
<proteinExistence type="inferred from homology"/>
<comment type="pathway">
    <text evidence="1">Amino-acid biosynthesis; L-proline biosynthesis; L-proline from L-glutamate 5-semialdehyde: step 1/1.</text>
</comment>
<dbReference type="EMBL" id="MRZV01000382">
    <property type="protein sequence ID" value="PIK51245.1"/>
    <property type="molecule type" value="Genomic_DNA"/>
</dbReference>
<keyword evidence="9" id="KW-1185">Reference proteome</keyword>
<name>A0A2G8KTF3_STIJA</name>
<dbReference type="Gene3D" id="1.10.3730.10">
    <property type="entry name" value="ProC C-terminal domain-like"/>
    <property type="match status" value="2"/>
</dbReference>
<feature type="binding site" evidence="5">
    <location>
        <begin position="67"/>
        <end position="70"/>
    </location>
    <ligand>
        <name>NADP(+)</name>
        <dbReference type="ChEBI" id="CHEBI:58349"/>
    </ligand>
</feature>
<dbReference type="InterPro" id="IPR008927">
    <property type="entry name" value="6-PGluconate_DH-like_C_sf"/>
</dbReference>
<feature type="domain" description="Pyrroline-5-carboxylate reductase catalytic N-terminal" evidence="6">
    <location>
        <begin position="3"/>
        <end position="96"/>
    </location>
</feature>
<dbReference type="InterPro" id="IPR000304">
    <property type="entry name" value="Pyrroline-COOH_reductase"/>
</dbReference>
<dbReference type="STRING" id="307972.A0A2G8KTF3"/>
<feature type="domain" description="Pyrroline-5-carboxylate reductase dimerisation" evidence="7">
    <location>
        <begin position="237"/>
        <end position="294"/>
    </location>
</feature>
<dbReference type="PANTHER" id="PTHR11645">
    <property type="entry name" value="PYRROLINE-5-CARBOXYLATE REDUCTASE"/>
    <property type="match status" value="1"/>
</dbReference>
<dbReference type="SMR" id="A0A2G8KTF3"/>
<protein>
    <recommendedName>
        <fullName evidence="3">pyrroline-5-carboxylate reductase</fullName>
        <ecNumber evidence="3">1.5.1.2</ecNumber>
    </recommendedName>
</protein>
<dbReference type="AlphaFoldDB" id="A0A2G8KTF3"/>
<organism evidence="8 9">
    <name type="scientific">Stichopus japonicus</name>
    <name type="common">Sea cucumber</name>
    <dbReference type="NCBI Taxonomy" id="307972"/>
    <lineage>
        <taxon>Eukaryota</taxon>
        <taxon>Metazoa</taxon>
        <taxon>Echinodermata</taxon>
        <taxon>Eleutherozoa</taxon>
        <taxon>Echinozoa</taxon>
        <taxon>Holothuroidea</taxon>
        <taxon>Aspidochirotacea</taxon>
        <taxon>Aspidochirotida</taxon>
        <taxon>Stichopodidae</taxon>
        <taxon>Apostichopus</taxon>
    </lineage>
</organism>
<reference evidence="8 9" key="1">
    <citation type="journal article" date="2017" name="PLoS Biol.">
        <title>The sea cucumber genome provides insights into morphological evolution and visceral regeneration.</title>
        <authorList>
            <person name="Zhang X."/>
            <person name="Sun L."/>
            <person name="Yuan J."/>
            <person name="Sun Y."/>
            <person name="Gao Y."/>
            <person name="Zhang L."/>
            <person name="Li S."/>
            <person name="Dai H."/>
            <person name="Hamel J.F."/>
            <person name="Liu C."/>
            <person name="Yu Y."/>
            <person name="Liu S."/>
            <person name="Lin W."/>
            <person name="Guo K."/>
            <person name="Jin S."/>
            <person name="Xu P."/>
            <person name="Storey K.B."/>
            <person name="Huan P."/>
            <person name="Zhang T."/>
            <person name="Zhou Y."/>
            <person name="Zhang J."/>
            <person name="Lin C."/>
            <person name="Li X."/>
            <person name="Xing L."/>
            <person name="Huo D."/>
            <person name="Sun M."/>
            <person name="Wang L."/>
            <person name="Mercier A."/>
            <person name="Li F."/>
            <person name="Yang H."/>
            <person name="Xiang J."/>
        </authorList>
    </citation>
    <scope>NUCLEOTIDE SEQUENCE [LARGE SCALE GENOMIC DNA]</scope>
    <source>
        <strain evidence="8">Shaxun</strain>
        <tissue evidence="8">Muscle</tissue>
    </source>
</reference>
<dbReference type="SUPFAM" id="SSF51735">
    <property type="entry name" value="NAD(P)-binding Rossmann-fold domains"/>
    <property type="match status" value="1"/>
</dbReference>
<comment type="caution">
    <text evidence="8">The sequence shown here is derived from an EMBL/GenBank/DDBJ whole genome shotgun (WGS) entry which is preliminary data.</text>
</comment>
<evidence type="ECO:0000259" key="7">
    <source>
        <dbReference type="Pfam" id="PF14748"/>
    </source>
</evidence>
<evidence type="ECO:0000259" key="6">
    <source>
        <dbReference type="Pfam" id="PF03807"/>
    </source>
</evidence>
<dbReference type="UniPathway" id="UPA00098">
    <property type="reaction ID" value="UER00361"/>
</dbReference>
<accession>A0A2G8KTF3</accession>
<dbReference type="PIRSF" id="PIRSF000193">
    <property type="entry name" value="Pyrrol-5-carb_rd"/>
    <property type="match status" value="1"/>
</dbReference>
<dbReference type="InterPro" id="IPR029036">
    <property type="entry name" value="P5CR_dimer"/>
</dbReference>
<dbReference type="InterPro" id="IPR053790">
    <property type="entry name" value="P5CR-like_CS"/>
</dbReference>
<dbReference type="Gene3D" id="3.40.50.720">
    <property type="entry name" value="NAD(P)-binding Rossmann-like Domain"/>
    <property type="match status" value="1"/>
</dbReference>
<dbReference type="PROSITE" id="PS00521">
    <property type="entry name" value="P5CR"/>
    <property type="match status" value="1"/>
</dbReference>
<comment type="similarity">
    <text evidence="2">Belongs to the pyrroline-5-carboxylate reductase family.</text>
</comment>
<evidence type="ECO:0000256" key="5">
    <source>
        <dbReference type="PIRSR" id="PIRSR000193-1"/>
    </source>
</evidence>
<keyword evidence="5" id="KW-0521">NADP</keyword>
<keyword evidence="4" id="KW-0641">Proline biosynthesis</keyword>
<dbReference type="EC" id="1.5.1.2" evidence="3"/>
<dbReference type="GO" id="GO:0004735">
    <property type="term" value="F:pyrroline-5-carboxylate reductase activity"/>
    <property type="evidence" value="ECO:0007669"/>
    <property type="project" value="UniProtKB-EC"/>
</dbReference>
<evidence type="ECO:0000256" key="4">
    <source>
        <dbReference type="ARBA" id="ARBA00022650"/>
    </source>
</evidence>
<dbReference type="Pfam" id="PF14748">
    <property type="entry name" value="P5CR_dimer"/>
    <property type="match status" value="2"/>
</dbReference>
<dbReference type="SUPFAM" id="SSF48179">
    <property type="entry name" value="6-phosphogluconate dehydrogenase C-terminal domain-like"/>
    <property type="match status" value="2"/>
</dbReference>
<evidence type="ECO:0000256" key="2">
    <source>
        <dbReference type="ARBA" id="ARBA00005525"/>
    </source>
</evidence>
<dbReference type="FunFam" id="3.40.50.720:FF:000367">
    <property type="entry name" value="Pyrroline-5-carboxylate reductase"/>
    <property type="match status" value="1"/>
</dbReference>
<dbReference type="Pfam" id="PF03807">
    <property type="entry name" value="F420_oxidored"/>
    <property type="match status" value="1"/>
</dbReference>
<dbReference type="OrthoDB" id="10263291at2759"/>
<dbReference type="InterPro" id="IPR028939">
    <property type="entry name" value="P5C_Rdtase_cat_N"/>
</dbReference>
<dbReference type="InterPro" id="IPR036291">
    <property type="entry name" value="NAD(P)-bd_dom_sf"/>
</dbReference>
<dbReference type="HAMAP" id="MF_01925">
    <property type="entry name" value="P5C_reductase"/>
    <property type="match status" value="1"/>
</dbReference>
<feature type="binding site" evidence="5">
    <location>
        <position position="54"/>
    </location>
    <ligand>
        <name>NADPH</name>
        <dbReference type="ChEBI" id="CHEBI:57783"/>
    </ligand>
</feature>
<dbReference type="PANTHER" id="PTHR11645:SF62">
    <property type="entry name" value="PYRROLINE-5-CARBOXYLATE REDUCTASE"/>
    <property type="match status" value="1"/>
</dbReference>
<dbReference type="Proteomes" id="UP000230750">
    <property type="component" value="Unassembled WGS sequence"/>
</dbReference>